<dbReference type="AlphaFoldDB" id="A0A7S2JTW6"/>
<gene>
    <name evidence="3" type="ORF">CBRE1094_LOCUS47388</name>
</gene>
<dbReference type="PANTHER" id="PTHR12366:SF32">
    <property type="entry name" value="ASPARTATE BETA-HYDROXYLASE ISOFORM X1"/>
    <property type="match status" value="1"/>
</dbReference>
<dbReference type="Pfam" id="PF05118">
    <property type="entry name" value="Asp_Arg_Hydrox"/>
    <property type="match status" value="1"/>
</dbReference>
<evidence type="ECO:0000313" key="3">
    <source>
        <dbReference type="EMBL" id="CAD9556307.1"/>
    </source>
</evidence>
<dbReference type="GO" id="GO:0005783">
    <property type="term" value="C:endoplasmic reticulum"/>
    <property type="evidence" value="ECO:0007669"/>
    <property type="project" value="TreeGrafter"/>
</dbReference>
<evidence type="ECO:0000256" key="1">
    <source>
        <dbReference type="ARBA" id="ARBA00007730"/>
    </source>
</evidence>
<dbReference type="EMBL" id="HBGU01086780">
    <property type="protein sequence ID" value="CAD9556307.1"/>
    <property type="molecule type" value="Transcribed_RNA"/>
</dbReference>
<dbReference type="PANTHER" id="PTHR12366">
    <property type="entry name" value="ASPARTYL/ASPARAGINYL BETA-HYDROXYLASE"/>
    <property type="match status" value="1"/>
</dbReference>
<accession>A0A7S2JTW6</accession>
<organism evidence="3">
    <name type="scientific">Haptolina brevifila</name>
    <dbReference type="NCBI Taxonomy" id="156173"/>
    <lineage>
        <taxon>Eukaryota</taxon>
        <taxon>Haptista</taxon>
        <taxon>Haptophyta</taxon>
        <taxon>Prymnesiophyceae</taxon>
        <taxon>Prymnesiales</taxon>
        <taxon>Prymnesiaceae</taxon>
        <taxon>Haptolina</taxon>
    </lineage>
</organism>
<feature type="domain" description="Aspartyl/asparaginy/proline hydroxylase" evidence="2">
    <location>
        <begin position="19"/>
        <end position="133"/>
    </location>
</feature>
<dbReference type="SUPFAM" id="SSF51197">
    <property type="entry name" value="Clavaminate synthase-like"/>
    <property type="match status" value="1"/>
</dbReference>
<dbReference type="GO" id="GO:0062101">
    <property type="term" value="F:peptidyl-aspartic acid 3-dioxygenase activity"/>
    <property type="evidence" value="ECO:0007669"/>
    <property type="project" value="InterPro"/>
</dbReference>
<dbReference type="InterPro" id="IPR027443">
    <property type="entry name" value="IPNS-like_sf"/>
</dbReference>
<name>A0A7S2JTW6_9EUKA</name>
<dbReference type="Gene3D" id="2.60.120.330">
    <property type="entry name" value="B-lactam Antibiotic, Isopenicillin N Synthase, Chain"/>
    <property type="match status" value="1"/>
</dbReference>
<reference evidence="3" key="1">
    <citation type="submission" date="2021-01" db="EMBL/GenBank/DDBJ databases">
        <authorList>
            <person name="Corre E."/>
            <person name="Pelletier E."/>
            <person name="Niang G."/>
            <person name="Scheremetjew M."/>
            <person name="Finn R."/>
            <person name="Kale V."/>
            <person name="Holt S."/>
            <person name="Cochrane G."/>
            <person name="Meng A."/>
            <person name="Brown T."/>
            <person name="Cohen L."/>
        </authorList>
    </citation>
    <scope>NUCLEOTIDE SEQUENCE</scope>
    <source>
        <strain evidence="3">UTEX LB 985</strain>
    </source>
</reference>
<protein>
    <recommendedName>
        <fullName evidence="2">Aspartyl/asparaginy/proline hydroxylase domain-containing protein</fullName>
    </recommendedName>
</protein>
<evidence type="ECO:0000259" key="2">
    <source>
        <dbReference type="Pfam" id="PF05118"/>
    </source>
</evidence>
<comment type="similarity">
    <text evidence="1">Belongs to the aspartyl/asparaginyl beta-hydroxylase family.</text>
</comment>
<sequence length="145" mass="16330">MDGFMNYDVMAACRSATGRAELPAFCAVLTELGSRTDARIELMRLSRIQPGTIISLHTGLHNTRWRLHMGLQVPSSYHAHMRVGGRTVEWQVGKAFVFDDSFEHEVGWEPPVREMDMRASEARIILIVDFRHPDAPSSQPVCPPV</sequence>
<dbReference type="InterPro" id="IPR039038">
    <property type="entry name" value="ASPH"/>
</dbReference>
<proteinExistence type="inferred from homology"/>
<dbReference type="InterPro" id="IPR007803">
    <property type="entry name" value="Asp/Arg/Pro-Hydrxlase"/>
</dbReference>